<gene>
    <name evidence="11" type="ORF">AY555_00500</name>
</gene>
<dbReference type="EMBL" id="CP014525">
    <property type="protein sequence ID" value="AMW33899.1"/>
    <property type="molecule type" value="Genomic_DNA"/>
</dbReference>
<dbReference type="InterPro" id="IPR000297">
    <property type="entry name" value="PPIase_PpiC"/>
</dbReference>
<evidence type="ECO:0000313" key="11">
    <source>
        <dbReference type="EMBL" id="AMW33899.1"/>
    </source>
</evidence>
<dbReference type="PROSITE" id="PS50198">
    <property type="entry name" value="PPIC_PPIASE_2"/>
    <property type="match status" value="1"/>
</dbReference>
<dbReference type="Pfam" id="PF00639">
    <property type="entry name" value="Rotamase"/>
    <property type="match status" value="1"/>
</dbReference>
<sequence length="436" mass="47642">MIHTTQITNVALRSKLPVSALAFCVGLLSVYGPLPAFAVQSGQTQRIAAVVNDEAITWKDVDERTSLLLLTSRLPDNQETRQRIIPRVIQVLVNERLKMQQIKKAGIDVEPADIANAKRQIERNNGFPTGALDDLLRHQGLAPHILETQLRADIGWVRYAQSTLRRQVSVEPAEVDAVISTMKDNLGRPQRLLAEIVLPVTDPAEERQMRALADRLVDQIRQGAPFASLARQFSASVTAAVGGDLGWISTGALEPEIERVLDTMSPGMLSQPVRTTGGYAIMLLREAREPRKQSADDIRVQLSQIFMPLSGPAAVPEAKRAEIARSVRDSAKSCADIDATAGQLNLPGSGAIGSMRLADLPPPVRAVVRDLPLNTLGGPVEVAGGEAIVMVCDRQDTAGLPPREEIEQRLTLEKLERVSNRALRDLRRSALIDIRR</sequence>
<reference evidence="11 12" key="1">
    <citation type="submission" date="2016-02" db="EMBL/GenBank/DDBJ databases">
        <title>Complete Genome of H5569, the type strain of the newly described species Haematospirillium jordaniae.</title>
        <authorList>
            <person name="Nicholson A.C."/>
            <person name="Humrighouse B.W."/>
            <person name="Loparov V."/>
            <person name="McQuiston J.R."/>
        </authorList>
    </citation>
    <scope>NUCLEOTIDE SEQUENCE [LARGE SCALE GENOMIC DNA]</scope>
    <source>
        <strain evidence="11 12">H5569</strain>
    </source>
</reference>
<dbReference type="GO" id="GO:0003755">
    <property type="term" value="F:peptidyl-prolyl cis-trans isomerase activity"/>
    <property type="evidence" value="ECO:0007669"/>
    <property type="project" value="UniProtKB-KW"/>
</dbReference>
<evidence type="ECO:0000256" key="8">
    <source>
        <dbReference type="ARBA" id="ARBA00031484"/>
    </source>
</evidence>
<dbReference type="KEGG" id="hjo:AY555_00500"/>
<dbReference type="InterPro" id="IPR050280">
    <property type="entry name" value="OMP_Chaperone_SurA"/>
</dbReference>
<dbReference type="Proteomes" id="UP000076066">
    <property type="component" value="Chromosome"/>
</dbReference>
<feature type="domain" description="PpiC" evidence="10">
    <location>
        <begin position="189"/>
        <end position="286"/>
    </location>
</feature>
<evidence type="ECO:0000256" key="9">
    <source>
        <dbReference type="PROSITE-ProRule" id="PRU00278"/>
    </source>
</evidence>
<organism evidence="11 12">
    <name type="scientific">Haematospirillum jordaniae</name>
    <dbReference type="NCBI Taxonomy" id="1549855"/>
    <lineage>
        <taxon>Bacteria</taxon>
        <taxon>Pseudomonadati</taxon>
        <taxon>Pseudomonadota</taxon>
        <taxon>Alphaproteobacteria</taxon>
        <taxon>Rhodospirillales</taxon>
        <taxon>Novispirillaceae</taxon>
        <taxon>Haematospirillum</taxon>
    </lineage>
</organism>
<keyword evidence="4 9" id="KW-0697">Rotamase</keyword>
<evidence type="ECO:0000256" key="2">
    <source>
        <dbReference type="ARBA" id="ARBA00022729"/>
    </source>
</evidence>
<dbReference type="Gene3D" id="1.10.4030.10">
    <property type="entry name" value="Porin chaperone SurA, peptide-binding domain"/>
    <property type="match status" value="1"/>
</dbReference>
<evidence type="ECO:0000256" key="6">
    <source>
        <dbReference type="ARBA" id="ARBA00023235"/>
    </source>
</evidence>
<dbReference type="InterPro" id="IPR046357">
    <property type="entry name" value="PPIase_dom_sf"/>
</dbReference>
<dbReference type="InterPro" id="IPR023058">
    <property type="entry name" value="PPIase_PpiC_CS"/>
</dbReference>
<dbReference type="AlphaFoldDB" id="A0A143DBD7"/>
<keyword evidence="2" id="KW-0732">Signal</keyword>
<dbReference type="PANTHER" id="PTHR47637:SF1">
    <property type="entry name" value="CHAPERONE SURA"/>
    <property type="match status" value="1"/>
</dbReference>
<keyword evidence="3" id="KW-0574">Periplasm</keyword>
<keyword evidence="12" id="KW-1185">Reference proteome</keyword>
<evidence type="ECO:0000313" key="12">
    <source>
        <dbReference type="Proteomes" id="UP000076066"/>
    </source>
</evidence>
<dbReference type="STRING" id="1549855.AY555_00500"/>
<evidence type="ECO:0000259" key="10">
    <source>
        <dbReference type="PROSITE" id="PS50198"/>
    </source>
</evidence>
<dbReference type="PANTHER" id="PTHR47637">
    <property type="entry name" value="CHAPERONE SURA"/>
    <property type="match status" value="1"/>
</dbReference>
<evidence type="ECO:0000256" key="4">
    <source>
        <dbReference type="ARBA" id="ARBA00023110"/>
    </source>
</evidence>
<evidence type="ECO:0000256" key="1">
    <source>
        <dbReference type="ARBA" id="ARBA00018370"/>
    </source>
</evidence>
<dbReference type="SUPFAM" id="SSF109998">
    <property type="entry name" value="Triger factor/SurA peptide-binding domain-like"/>
    <property type="match status" value="1"/>
</dbReference>
<dbReference type="Pfam" id="PF09312">
    <property type="entry name" value="SurA_N"/>
    <property type="match status" value="1"/>
</dbReference>
<keyword evidence="6 9" id="KW-0413">Isomerase</keyword>
<dbReference type="RefSeq" id="WP_066131997.1">
    <property type="nucleotide sequence ID" value="NZ_CP014525.1"/>
</dbReference>
<dbReference type="OrthoDB" id="9791746at2"/>
<dbReference type="Gene3D" id="3.10.50.40">
    <property type="match status" value="2"/>
</dbReference>
<evidence type="ECO:0000256" key="7">
    <source>
        <dbReference type="ARBA" id="ARBA00030642"/>
    </source>
</evidence>
<keyword evidence="5" id="KW-0143">Chaperone</keyword>
<accession>A0A143DBD7</accession>
<protein>
    <recommendedName>
        <fullName evidence="1">Parvulin-like PPIase</fullName>
    </recommendedName>
    <alternativeName>
        <fullName evidence="7">Peptidyl-prolyl cis-trans isomerase plp</fullName>
    </alternativeName>
    <alternativeName>
        <fullName evidence="8">Rotamase plp</fullName>
    </alternativeName>
</protein>
<name>A0A143DBD7_9PROT</name>
<dbReference type="InterPro" id="IPR027304">
    <property type="entry name" value="Trigger_fact/SurA_dom_sf"/>
</dbReference>
<evidence type="ECO:0000256" key="3">
    <source>
        <dbReference type="ARBA" id="ARBA00022764"/>
    </source>
</evidence>
<evidence type="ECO:0000256" key="5">
    <source>
        <dbReference type="ARBA" id="ARBA00023186"/>
    </source>
</evidence>
<dbReference type="GeneID" id="53315641"/>
<dbReference type="PROSITE" id="PS01096">
    <property type="entry name" value="PPIC_PPIASE_1"/>
    <property type="match status" value="1"/>
</dbReference>
<proteinExistence type="predicted"/>
<dbReference type="InterPro" id="IPR015391">
    <property type="entry name" value="SurA_N"/>
</dbReference>
<dbReference type="SUPFAM" id="SSF54534">
    <property type="entry name" value="FKBP-like"/>
    <property type="match status" value="2"/>
</dbReference>